<proteinExistence type="predicted"/>
<evidence type="ECO:0000313" key="3">
    <source>
        <dbReference type="Proteomes" id="UP000069940"/>
    </source>
</evidence>
<feature type="region of interest" description="Disordered" evidence="1">
    <location>
        <begin position="160"/>
        <end position="224"/>
    </location>
</feature>
<dbReference type="RefSeq" id="XP_029734629.2">
    <property type="nucleotide sequence ID" value="XM_029878769.2"/>
</dbReference>
<dbReference type="EnsemblMetazoa" id="AALFPA23_020685.R30546">
    <property type="protein sequence ID" value="AALFPA23_020685.P30546"/>
    <property type="gene ID" value="AALFPA23_020685"/>
</dbReference>
<sequence>MFPTIIGILSTSDGYVTFDKIVEKLKSRFSELATKSSNLESDISESLDRGCKLGLISSSSGSFKLAFDPNNSGGGNFSSALQAVMHELGSIKTSQQRNILTQQSSSATPSAAELQDAPNLSRATRRKFTPILNSLWNKTVDCGPGWSRRPLAQRQAIAIQRRQAAQEKARQRLRAARSQRKSRSRSRSRSRTRARSRSSQRTSRSRSRSRSTRRTRVRSRSGKC</sequence>
<dbReference type="Proteomes" id="UP000069940">
    <property type="component" value="Unassembled WGS sequence"/>
</dbReference>
<organism evidence="2 3">
    <name type="scientific">Aedes albopictus</name>
    <name type="common">Asian tiger mosquito</name>
    <name type="synonym">Stegomyia albopicta</name>
    <dbReference type="NCBI Taxonomy" id="7160"/>
    <lineage>
        <taxon>Eukaryota</taxon>
        <taxon>Metazoa</taxon>
        <taxon>Ecdysozoa</taxon>
        <taxon>Arthropoda</taxon>
        <taxon>Hexapoda</taxon>
        <taxon>Insecta</taxon>
        <taxon>Pterygota</taxon>
        <taxon>Neoptera</taxon>
        <taxon>Endopterygota</taxon>
        <taxon>Diptera</taxon>
        <taxon>Nematocera</taxon>
        <taxon>Culicoidea</taxon>
        <taxon>Culicidae</taxon>
        <taxon>Culicinae</taxon>
        <taxon>Aedini</taxon>
        <taxon>Aedes</taxon>
        <taxon>Stegomyia</taxon>
    </lineage>
</organism>
<feature type="compositionally biased region" description="Low complexity" evidence="1">
    <location>
        <begin position="101"/>
        <end position="112"/>
    </location>
</feature>
<feature type="region of interest" description="Disordered" evidence="1">
    <location>
        <begin position="95"/>
        <end position="121"/>
    </location>
</feature>
<feature type="compositionally biased region" description="Basic residues" evidence="1">
    <location>
        <begin position="171"/>
        <end position="224"/>
    </location>
</feature>
<dbReference type="GeneID" id="115269955"/>
<keyword evidence="3" id="KW-1185">Reference proteome</keyword>
<reference evidence="2" key="2">
    <citation type="submission" date="2025-05" db="UniProtKB">
        <authorList>
            <consortium name="EnsemblMetazoa"/>
        </authorList>
    </citation>
    <scope>IDENTIFICATION</scope>
    <source>
        <strain evidence="2">Foshan</strain>
    </source>
</reference>
<name>A0ABM1ZQG0_AEDAL</name>
<protein>
    <submittedName>
        <fullName evidence="2">Uncharacterized protein</fullName>
    </submittedName>
</protein>
<evidence type="ECO:0000256" key="1">
    <source>
        <dbReference type="SAM" id="MobiDB-lite"/>
    </source>
</evidence>
<evidence type="ECO:0000313" key="2">
    <source>
        <dbReference type="EnsemblMetazoa" id="AALFPA23_020685.P30546"/>
    </source>
</evidence>
<accession>A0ABM1ZQG0</accession>
<reference evidence="3" key="1">
    <citation type="journal article" date="2015" name="Proc. Natl. Acad. Sci. U.S.A.">
        <title>Genome sequence of the Asian Tiger mosquito, Aedes albopictus, reveals insights into its biology, genetics, and evolution.</title>
        <authorList>
            <person name="Chen X.G."/>
            <person name="Jiang X."/>
            <person name="Gu J."/>
            <person name="Xu M."/>
            <person name="Wu Y."/>
            <person name="Deng Y."/>
            <person name="Zhang C."/>
            <person name="Bonizzoni M."/>
            <person name="Dermauw W."/>
            <person name="Vontas J."/>
            <person name="Armbruster P."/>
            <person name="Huang X."/>
            <person name="Yang Y."/>
            <person name="Zhang H."/>
            <person name="He W."/>
            <person name="Peng H."/>
            <person name="Liu Y."/>
            <person name="Wu K."/>
            <person name="Chen J."/>
            <person name="Lirakis M."/>
            <person name="Topalis P."/>
            <person name="Van Leeuwen T."/>
            <person name="Hall A.B."/>
            <person name="Jiang X."/>
            <person name="Thorpe C."/>
            <person name="Mueller R.L."/>
            <person name="Sun C."/>
            <person name="Waterhouse R.M."/>
            <person name="Yan G."/>
            <person name="Tu Z.J."/>
            <person name="Fang X."/>
            <person name="James A.A."/>
        </authorList>
    </citation>
    <scope>NUCLEOTIDE SEQUENCE [LARGE SCALE GENOMIC DNA]</scope>
    <source>
        <strain evidence="3">Foshan</strain>
    </source>
</reference>